<keyword evidence="2" id="KW-0378">Hydrolase</keyword>
<feature type="signal peptide" evidence="1">
    <location>
        <begin position="1"/>
        <end position="27"/>
    </location>
</feature>
<dbReference type="GO" id="GO:0006508">
    <property type="term" value="P:proteolysis"/>
    <property type="evidence" value="ECO:0007669"/>
    <property type="project" value="UniProtKB-KW"/>
</dbReference>
<organism evidence="2 3">
    <name type="scientific">Photobacterium swingsii</name>
    <dbReference type="NCBI Taxonomy" id="680026"/>
    <lineage>
        <taxon>Bacteria</taxon>
        <taxon>Pseudomonadati</taxon>
        <taxon>Pseudomonadota</taxon>
        <taxon>Gammaproteobacteria</taxon>
        <taxon>Vibrionales</taxon>
        <taxon>Vibrionaceae</taxon>
        <taxon>Photobacterium</taxon>
    </lineage>
</organism>
<feature type="chain" id="PRO_5015517403" evidence="1">
    <location>
        <begin position="28"/>
        <end position="264"/>
    </location>
</feature>
<dbReference type="GO" id="GO:0008233">
    <property type="term" value="F:peptidase activity"/>
    <property type="evidence" value="ECO:0007669"/>
    <property type="project" value="UniProtKB-KW"/>
</dbReference>
<sequence length="264" mass="28694">MRTTHRFQPLFTLLLIMTMSIPLTVTAALPDTISKVKPAIVGIGIYNKLATPRAQLLGTGFAVQVSNQSTKSQIIATNDHVVPSRLLNDGKTQFVVFVGQGKHPEVRNARVIARDEKHDLALLKISGQAIPTLSMTTAQVREGEEYPFTGFPIGAILGLYPVTHKGMISSITPVAIPARNAKELTVKQLKHLKNPYMVYQLDATAYPGNSGSPVYHPTTGSVIAIVNKVLLKSTKESALTNPSDITYAIPVKHLQQLIQRTALN</sequence>
<comment type="caution">
    <text evidence="2">The sequence shown here is derived from an EMBL/GenBank/DDBJ whole genome shotgun (WGS) entry which is preliminary data.</text>
</comment>
<keyword evidence="1" id="KW-0732">Signal</keyword>
<reference evidence="2 3" key="1">
    <citation type="submission" date="2018-01" db="EMBL/GenBank/DDBJ databases">
        <title>Whole genome sequencing of Histamine producing bacteria.</title>
        <authorList>
            <person name="Butler K."/>
        </authorList>
    </citation>
    <scope>NUCLEOTIDE SEQUENCE [LARGE SCALE GENOMIC DNA]</scope>
    <source>
        <strain evidence="2 3">DSM 24669</strain>
    </source>
</reference>
<dbReference type="SUPFAM" id="SSF50494">
    <property type="entry name" value="Trypsin-like serine proteases"/>
    <property type="match status" value="1"/>
</dbReference>
<gene>
    <name evidence="2" type="ORF">C9I94_23425</name>
</gene>
<dbReference type="InterPro" id="IPR009003">
    <property type="entry name" value="Peptidase_S1_PA"/>
</dbReference>
<keyword evidence="3" id="KW-1185">Reference proteome</keyword>
<dbReference type="Pfam" id="PF13365">
    <property type="entry name" value="Trypsin_2"/>
    <property type="match status" value="1"/>
</dbReference>
<dbReference type="STRING" id="680026.AB733_19275"/>
<dbReference type="Proteomes" id="UP000240481">
    <property type="component" value="Unassembled WGS sequence"/>
</dbReference>
<dbReference type="PANTHER" id="PTHR43019">
    <property type="entry name" value="SERINE ENDOPROTEASE DEGS"/>
    <property type="match status" value="1"/>
</dbReference>
<dbReference type="PANTHER" id="PTHR43019:SF23">
    <property type="entry name" value="PROTEASE DO-LIKE 5, CHLOROPLASTIC"/>
    <property type="match status" value="1"/>
</dbReference>
<dbReference type="EMBL" id="PYLZ01000019">
    <property type="protein sequence ID" value="PSW19760.1"/>
    <property type="molecule type" value="Genomic_DNA"/>
</dbReference>
<keyword evidence="2" id="KW-0645">Protease</keyword>
<proteinExistence type="predicted"/>
<dbReference type="AlphaFoldDB" id="A0A2T3NU04"/>
<name>A0A2T3NU04_9GAMM</name>
<dbReference type="OrthoDB" id="212300at2"/>
<protein>
    <submittedName>
        <fullName evidence="2">Serine protease</fullName>
    </submittedName>
</protein>
<evidence type="ECO:0000256" key="1">
    <source>
        <dbReference type="SAM" id="SignalP"/>
    </source>
</evidence>
<evidence type="ECO:0000313" key="2">
    <source>
        <dbReference type="EMBL" id="PSW19760.1"/>
    </source>
</evidence>
<dbReference type="Gene3D" id="2.40.10.10">
    <property type="entry name" value="Trypsin-like serine proteases"/>
    <property type="match status" value="2"/>
</dbReference>
<dbReference type="InterPro" id="IPR043504">
    <property type="entry name" value="Peptidase_S1_PA_chymotrypsin"/>
</dbReference>
<evidence type="ECO:0000313" key="3">
    <source>
        <dbReference type="Proteomes" id="UP000240481"/>
    </source>
</evidence>
<accession>A0A2T3NU04</accession>